<evidence type="ECO:0000313" key="2">
    <source>
        <dbReference type="EMBL" id="KGO90650.1"/>
    </source>
</evidence>
<dbReference type="RefSeq" id="WP_026979746.1">
    <property type="nucleotide sequence ID" value="NZ_AUCZ01000004.1"/>
</dbReference>
<dbReference type="Proteomes" id="UP000030121">
    <property type="component" value="Unassembled WGS sequence"/>
</dbReference>
<name>A0A0A2MR02_9FLAO</name>
<sequence>MEEYMLPCFSKKFFGIECFGCGTQRALVLLFQGEFKAAFLMFPAIYTLIPLFGFIALHYLDKSRNYHRAIISLGITNAVIMVVSYFIKHFFN</sequence>
<keyword evidence="3" id="KW-1185">Reference proteome</keyword>
<evidence type="ECO:0008006" key="4">
    <source>
        <dbReference type="Google" id="ProtNLM"/>
    </source>
</evidence>
<evidence type="ECO:0000256" key="1">
    <source>
        <dbReference type="SAM" id="Phobius"/>
    </source>
</evidence>
<dbReference type="OrthoDB" id="9815897at2"/>
<gene>
    <name evidence="2" type="ORF">Q764_00570</name>
</gene>
<dbReference type="STRING" id="1121899.GCA_000430025_00987"/>
<dbReference type="Pfam" id="PF10825">
    <property type="entry name" value="DUF2752"/>
    <property type="match status" value="1"/>
</dbReference>
<accession>A0A0A2MR02</accession>
<reference evidence="2 3" key="1">
    <citation type="submission" date="2013-09" db="EMBL/GenBank/DDBJ databases">
        <authorList>
            <person name="Zeng Z."/>
            <person name="Chen C."/>
        </authorList>
    </citation>
    <scope>NUCLEOTIDE SEQUENCE [LARGE SCALE GENOMIC DNA]</scope>
    <source>
        <strain evidence="2 3">GH29-5</strain>
    </source>
</reference>
<keyword evidence="1" id="KW-0812">Transmembrane</keyword>
<evidence type="ECO:0000313" key="3">
    <source>
        <dbReference type="Proteomes" id="UP000030121"/>
    </source>
</evidence>
<keyword evidence="1" id="KW-0472">Membrane</keyword>
<keyword evidence="1" id="KW-1133">Transmembrane helix</keyword>
<proteinExistence type="predicted"/>
<organism evidence="2 3">
    <name type="scientific">Flavobacterium suncheonense GH29-5 = DSM 17707</name>
    <dbReference type="NCBI Taxonomy" id="1121899"/>
    <lineage>
        <taxon>Bacteria</taxon>
        <taxon>Pseudomonadati</taxon>
        <taxon>Bacteroidota</taxon>
        <taxon>Flavobacteriia</taxon>
        <taxon>Flavobacteriales</taxon>
        <taxon>Flavobacteriaceae</taxon>
        <taxon>Flavobacterium</taxon>
    </lineage>
</organism>
<dbReference type="eggNOG" id="ENOG5032Y6U">
    <property type="taxonomic scope" value="Bacteria"/>
</dbReference>
<comment type="caution">
    <text evidence="2">The sequence shown here is derived from an EMBL/GenBank/DDBJ whole genome shotgun (WGS) entry which is preliminary data.</text>
</comment>
<dbReference type="EMBL" id="JRLW01000001">
    <property type="protein sequence ID" value="KGO90650.1"/>
    <property type="molecule type" value="Genomic_DNA"/>
</dbReference>
<feature type="transmembrane region" description="Helical" evidence="1">
    <location>
        <begin position="37"/>
        <end position="57"/>
    </location>
</feature>
<protein>
    <recommendedName>
        <fullName evidence="4">DUF2752 domain-containing protein</fullName>
    </recommendedName>
</protein>
<dbReference type="AlphaFoldDB" id="A0A0A2MR02"/>
<feature type="transmembrane region" description="Helical" evidence="1">
    <location>
        <begin position="69"/>
        <end position="87"/>
    </location>
</feature>
<dbReference type="InterPro" id="IPR021215">
    <property type="entry name" value="DUF2752"/>
</dbReference>